<comment type="caution">
    <text evidence="3">The sequence shown here is derived from an EMBL/GenBank/DDBJ whole genome shotgun (WGS) entry which is preliminary data.</text>
</comment>
<gene>
    <name evidence="3" type="ORF">NNO07_24935</name>
</gene>
<keyword evidence="1" id="KW-0175">Coiled coil</keyword>
<accession>A0ABT4YCT7</accession>
<dbReference type="GO" id="GO:0004519">
    <property type="term" value="F:endonuclease activity"/>
    <property type="evidence" value="ECO:0007669"/>
    <property type="project" value="UniProtKB-KW"/>
</dbReference>
<keyword evidence="4" id="KW-1185">Reference proteome</keyword>
<proteinExistence type="predicted"/>
<keyword evidence="3" id="KW-0378">Hydrolase</keyword>
<reference evidence="3 4" key="1">
    <citation type="submission" date="2022-07" db="EMBL/GenBank/DDBJ databases">
        <title>Genome Analysis of Selected Gammaproteobacteria from Nigerian Food snails.</title>
        <authorList>
            <person name="Okafor A.C."/>
        </authorList>
    </citation>
    <scope>NUCLEOTIDE SEQUENCE [LARGE SCALE GENOMIC DNA]</scope>
    <source>
        <strain evidence="3 4">Awg 2</strain>
    </source>
</reference>
<keyword evidence="3" id="KW-0540">Nuclease</keyword>
<dbReference type="Gene3D" id="1.10.30.50">
    <property type="match status" value="1"/>
</dbReference>
<evidence type="ECO:0000313" key="3">
    <source>
        <dbReference type="EMBL" id="MDA8486325.1"/>
    </source>
</evidence>
<feature type="domain" description="HNH nuclease" evidence="2">
    <location>
        <begin position="502"/>
        <end position="560"/>
    </location>
</feature>
<protein>
    <submittedName>
        <fullName evidence="3">HNH endonuclease</fullName>
    </submittedName>
</protein>
<dbReference type="InterPro" id="IPR003615">
    <property type="entry name" value="HNH_nuc"/>
</dbReference>
<sequence>MTKDIRVHLDHLITRQSLRYSPSTSLAFDHIATSSPSPDHSIRFSDIRASDGWFSRLVKPDFQRATCAWTPEGCTDFLSSIIRRRIIPSIILWRNNETGFVYVLDGAHRLSALRAWMLDDWGDKADDFYKKNENYEEIINAASITRQLVRERIGSFTEFAHAESELRKIYLAGGAPKQIMSAKDFEMAHFYADITSSTRTLHAQWEGGDYNAAEESFLAINRQGAPLDDLESTLIEFRNGSYARVIMSIANNGASGHYWPEPNAAENLTPELIEKTKNFNARCSKLHDIFFVPPFDSKILDINVPFMVAPGHFRKHQHLIEVLPLLSDGLSISKENLAEILKTDSHTSAKEVIENADNLISKLEEKTAHLGNRYHSSQSLSVAPLIFWYNKQGSYVRALFYGLCNWLFSGTQEDVKTRKIAFSSVRGELENILIDFKDDYSDIQHRGGAGLKSTSKISETIQNLVNALLQNRSLSEDEIRKIFGSRSKPKEKQNTGRSFTKKSKAEINIREMLSCTVRCQICEGVVDLKQGVQYDHIDQWSKGQDSSPNNGRPTHPFCNLFRSQILSLREGTSEIILPSINQGKEVTPGTQLSLFDSFPGQG</sequence>
<dbReference type="InterPro" id="IPR004919">
    <property type="entry name" value="GmrSD_N"/>
</dbReference>
<dbReference type="EMBL" id="JANEWF010000045">
    <property type="protein sequence ID" value="MDA8486325.1"/>
    <property type="molecule type" value="Genomic_DNA"/>
</dbReference>
<name>A0ABT4YCT7_METRE</name>
<organism evidence="3 4">
    <name type="scientific">Metapseudomonas resinovorans</name>
    <name type="common">Pseudomonas resinovorans</name>
    <dbReference type="NCBI Taxonomy" id="53412"/>
    <lineage>
        <taxon>Bacteria</taxon>
        <taxon>Pseudomonadati</taxon>
        <taxon>Pseudomonadota</taxon>
        <taxon>Gammaproteobacteria</taxon>
        <taxon>Pseudomonadales</taxon>
        <taxon>Pseudomonadaceae</taxon>
        <taxon>Metapseudomonas</taxon>
    </lineage>
</organism>
<evidence type="ECO:0000313" key="4">
    <source>
        <dbReference type="Proteomes" id="UP001211689"/>
    </source>
</evidence>
<keyword evidence="3" id="KW-0255">Endonuclease</keyword>
<feature type="coiled-coil region" evidence="1">
    <location>
        <begin position="346"/>
        <end position="373"/>
    </location>
</feature>
<evidence type="ECO:0000256" key="1">
    <source>
        <dbReference type="SAM" id="Coils"/>
    </source>
</evidence>
<dbReference type="Proteomes" id="UP001211689">
    <property type="component" value="Unassembled WGS sequence"/>
</dbReference>
<evidence type="ECO:0000259" key="2">
    <source>
        <dbReference type="SMART" id="SM00507"/>
    </source>
</evidence>
<dbReference type="RefSeq" id="WP_271472283.1">
    <property type="nucleotide sequence ID" value="NZ_JANEWF010000045.1"/>
</dbReference>
<dbReference type="Pfam" id="PF03235">
    <property type="entry name" value="GmrSD_N"/>
    <property type="match status" value="1"/>
</dbReference>
<dbReference type="CDD" id="cd00085">
    <property type="entry name" value="HNHc"/>
    <property type="match status" value="1"/>
</dbReference>
<dbReference type="SMART" id="SM00507">
    <property type="entry name" value="HNHc"/>
    <property type="match status" value="1"/>
</dbReference>